<evidence type="ECO:0000313" key="1">
    <source>
        <dbReference type="EMBL" id="KZT19969.1"/>
    </source>
</evidence>
<sequence>MAPVNQILFCVPHQNRYLCARGDGSILSARSGVRWRQIRLSTMSHIIAFLNPTLHKFVAPNLTQLEFFMDFEDGRRPLGSPIIVAAAKAVPGWSDVLRTYIYHGAGELDAISLLLLSVDSRIAIAEGILPLASLALGCQRSGNASILGPI</sequence>
<dbReference type="EMBL" id="KV425628">
    <property type="protein sequence ID" value="KZT19969.1"/>
    <property type="molecule type" value="Genomic_DNA"/>
</dbReference>
<reference evidence="1 2" key="1">
    <citation type="journal article" date="2016" name="Mol. Biol. Evol.">
        <title>Comparative Genomics of Early-Diverging Mushroom-Forming Fungi Provides Insights into the Origins of Lignocellulose Decay Capabilities.</title>
        <authorList>
            <person name="Nagy L.G."/>
            <person name="Riley R."/>
            <person name="Tritt A."/>
            <person name="Adam C."/>
            <person name="Daum C."/>
            <person name="Floudas D."/>
            <person name="Sun H."/>
            <person name="Yadav J.S."/>
            <person name="Pangilinan J."/>
            <person name="Larsson K.H."/>
            <person name="Matsuura K."/>
            <person name="Barry K."/>
            <person name="Labutti K."/>
            <person name="Kuo R."/>
            <person name="Ohm R.A."/>
            <person name="Bhattacharya S.S."/>
            <person name="Shirouzu T."/>
            <person name="Yoshinaga Y."/>
            <person name="Martin F.M."/>
            <person name="Grigoriev I.V."/>
            <person name="Hibbett D.S."/>
        </authorList>
    </citation>
    <scope>NUCLEOTIDE SEQUENCE [LARGE SCALE GENOMIC DNA]</scope>
    <source>
        <strain evidence="1 2">HHB14362 ss-1</strain>
    </source>
</reference>
<gene>
    <name evidence="1" type="ORF">NEOLEDRAFT_895598</name>
</gene>
<keyword evidence="2" id="KW-1185">Reference proteome</keyword>
<organism evidence="1 2">
    <name type="scientific">Neolentinus lepideus HHB14362 ss-1</name>
    <dbReference type="NCBI Taxonomy" id="1314782"/>
    <lineage>
        <taxon>Eukaryota</taxon>
        <taxon>Fungi</taxon>
        <taxon>Dikarya</taxon>
        <taxon>Basidiomycota</taxon>
        <taxon>Agaricomycotina</taxon>
        <taxon>Agaricomycetes</taxon>
        <taxon>Gloeophyllales</taxon>
        <taxon>Gloeophyllaceae</taxon>
        <taxon>Neolentinus</taxon>
    </lineage>
</organism>
<dbReference type="InParanoid" id="A0A165NQP4"/>
<dbReference type="AlphaFoldDB" id="A0A165NQP4"/>
<dbReference type="Proteomes" id="UP000076761">
    <property type="component" value="Unassembled WGS sequence"/>
</dbReference>
<proteinExistence type="predicted"/>
<protein>
    <submittedName>
        <fullName evidence="1">Uncharacterized protein</fullName>
    </submittedName>
</protein>
<name>A0A165NQP4_9AGAM</name>
<accession>A0A165NQP4</accession>
<evidence type="ECO:0000313" key="2">
    <source>
        <dbReference type="Proteomes" id="UP000076761"/>
    </source>
</evidence>